<dbReference type="Proteomes" id="UP000189370">
    <property type="component" value="Unassembled WGS sequence"/>
</dbReference>
<organism evidence="2 3">
    <name type="scientific">Natrinema saccharevitans</name>
    <dbReference type="NCBI Taxonomy" id="301967"/>
    <lineage>
        <taxon>Archaea</taxon>
        <taxon>Methanobacteriati</taxon>
        <taxon>Methanobacteriota</taxon>
        <taxon>Stenosarchaea group</taxon>
        <taxon>Halobacteria</taxon>
        <taxon>Halobacteriales</taxon>
        <taxon>Natrialbaceae</taxon>
        <taxon>Natrinema</taxon>
    </lineage>
</organism>
<proteinExistence type="predicted"/>
<reference evidence="3" key="1">
    <citation type="submission" date="2016-04" db="EMBL/GenBank/DDBJ databases">
        <authorList>
            <person name="Chen S.-C."/>
            <person name="Lai M.-C."/>
        </authorList>
    </citation>
    <scope>NUCLEOTIDE SEQUENCE [LARGE SCALE GENOMIC DNA]</scope>
    <source>
        <strain evidence="3">AB14</strain>
    </source>
</reference>
<sequence>MGSTHVAFSLGPAGAVSEREGGPDAQQDDPQRDLQTLGIDSVGDSPANDDAEQQRRADDDGQAGPSRRSRRGEPVYCWTELCTRSKDWNLFERKA</sequence>
<accession>A0A1S8AUW8</accession>
<evidence type="ECO:0000313" key="3">
    <source>
        <dbReference type="Proteomes" id="UP000189370"/>
    </source>
</evidence>
<dbReference type="STRING" id="301967.A6E15_06330"/>
<name>A0A1S8AUW8_9EURY</name>
<dbReference type="EMBL" id="LWLN01000001">
    <property type="protein sequence ID" value="OLZ40633.1"/>
    <property type="molecule type" value="Genomic_DNA"/>
</dbReference>
<evidence type="ECO:0000313" key="2">
    <source>
        <dbReference type="EMBL" id="OLZ40633.1"/>
    </source>
</evidence>
<feature type="region of interest" description="Disordered" evidence="1">
    <location>
        <begin position="1"/>
        <end position="74"/>
    </location>
</feature>
<dbReference type="AlphaFoldDB" id="A0A1S8AUW8"/>
<keyword evidence="3" id="KW-1185">Reference proteome</keyword>
<evidence type="ECO:0000256" key="1">
    <source>
        <dbReference type="SAM" id="MobiDB-lite"/>
    </source>
</evidence>
<protein>
    <submittedName>
        <fullName evidence="2">Uncharacterized protein</fullName>
    </submittedName>
</protein>
<gene>
    <name evidence="2" type="ORF">A6E15_06330</name>
</gene>
<comment type="caution">
    <text evidence="2">The sequence shown here is derived from an EMBL/GenBank/DDBJ whole genome shotgun (WGS) entry which is preliminary data.</text>
</comment>